<feature type="transmembrane region" description="Helical" evidence="2">
    <location>
        <begin position="127"/>
        <end position="148"/>
    </location>
</feature>
<sequence length="397" mass="39961">MTAPRELLLELGVAALAAGRPVHEVEGEVRRVANALGYPETRVAATPTGMFVSLAPDASAGFAAVGPPLRFDQAAKVEQITTALLGKRVEPQEALDAVQDIKYESPRVSRPIVALAHVPQATGVALVLQPTVASALTAMVAAFVVAALDLLADRSQLLRTLLPVVAAFGAGCVVFLAAELDLLEAPLRTALAPVAVLLPGALIVTGMSELAQGAMVAGTARLTYGTVQLLLITFGVFLAAHVVGLHPDTLTNVRLDDLGPAAILVGVVLVGVGVYVHLSAPPGVLPWMLLGLLTTAVVQALGQHVGGAALGGFAGGVTAALVAALVHRLPHGPPSLSVFLPSFWLLVPGSLGVVTATQVATEGGEGFATATGAVAAGLAIALGVLVGAAAGNARLRA</sequence>
<gene>
    <name evidence="4" type="ORF">OJ962_15035</name>
</gene>
<dbReference type="RefSeq" id="WP_202953470.1">
    <property type="nucleotide sequence ID" value="NZ_JAPCID010000019.1"/>
</dbReference>
<feature type="transmembrane region" description="Helical" evidence="2">
    <location>
        <begin position="366"/>
        <end position="390"/>
    </location>
</feature>
<comment type="similarity">
    <text evidence="1">Belongs to the ThrE exporter (TC 2.A.79) family.</text>
</comment>
<name>A0ABT4RJZ0_9ACTN</name>
<keyword evidence="2" id="KW-0812">Transmembrane</keyword>
<feature type="transmembrane region" description="Helical" evidence="2">
    <location>
        <begin position="222"/>
        <end position="246"/>
    </location>
</feature>
<comment type="caution">
    <text evidence="4">The sequence shown here is derived from an EMBL/GenBank/DDBJ whole genome shotgun (WGS) entry which is preliminary data.</text>
</comment>
<proteinExistence type="inferred from homology"/>
<feature type="transmembrane region" description="Helical" evidence="2">
    <location>
        <begin position="338"/>
        <end position="360"/>
    </location>
</feature>
<feature type="transmembrane region" description="Helical" evidence="2">
    <location>
        <begin position="190"/>
        <end position="210"/>
    </location>
</feature>
<dbReference type="InterPro" id="IPR010619">
    <property type="entry name" value="ThrE-like_N"/>
</dbReference>
<dbReference type="PANTHER" id="PTHR31082">
    <property type="entry name" value="PHEROMONE-REGULATED MEMBRANE PROTEIN 10"/>
    <property type="match status" value="1"/>
</dbReference>
<dbReference type="EMBL" id="JAPCID010000019">
    <property type="protein sequence ID" value="MDA0138815.1"/>
    <property type="molecule type" value="Genomic_DNA"/>
</dbReference>
<evidence type="ECO:0000256" key="1">
    <source>
        <dbReference type="ARBA" id="ARBA00034125"/>
    </source>
</evidence>
<evidence type="ECO:0000313" key="4">
    <source>
        <dbReference type="EMBL" id="MDA0138815.1"/>
    </source>
</evidence>
<dbReference type="Pfam" id="PF06738">
    <property type="entry name" value="ThrE"/>
    <property type="match status" value="1"/>
</dbReference>
<evidence type="ECO:0000313" key="5">
    <source>
        <dbReference type="Proteomes" id="UP001147700"/>
    </source>
</evidence>
<feature type="transmembrane region" description="Helical" evidence="2">
    <location>
        <begin position="258"/>
        <end position="278"/>
    </location>
</feature>
<feature type="transmembrane region" description="Helical" evidence="2">
    <location>
        <begin position="285"/>
        <end position="302"/>
    </location>
</feature>
<feature type="transmembrane region" description="Helical" evidence="2">
    <location>
        <begin position="308"/>
        <end position="326"/>
    </location>
</feature>
<feature type="transmembrane region" description="Helical" evidence="2">
    <location>
        <begin position="160"/>
        <end position="178"/>
    </location>
</feature>
<accession>A0ABT4RJZ0</accession>
<dbReference type="InterPro" id="IPR051361">
    <property type="entry name" value="ThrE/Ser_Exporter"/>
</dbReference>
<keyword evidence="5" id="KW-1185">Reference proteome</keyword>
<evidence type="ECO:0000259" key="3">
    <source>
        <dbReference type="Pfam" id="PF06738"/>
    </source>
</evidence>
<keyword evidence="2" id="KW-1133">Transmembrane helix</keyword>
<protein>
    <submittedName>
        <fullName evidence="4">Threonine/serine exporter family protein</fullName>
    </submittedName>
</protein>
<dbReference type="Proteomes" id="UP001147700">
    <property type="component" value="Unassembled WGS sequence"/>
</dbReference>
<evidence type="ECO:0000256" key="2">
    <source>
        <dbReference type="SAM" id="Phobius"/>
    </source>
</evidence>
<reference evidence="4" key="1">
    <citation type="submission" date="2022-10" db="EMBL/GenBank/DDBJ databases">
        <title>The WGS of Solirubrobacter sp. CPCC 204708.</title>
        <authorList>
            <person name="Jiang Z."/>
        </authorList>
    </citation>
    <scope>NUCLEOTIDE SEQUENCE</scope>
    <source>
        <strain evidence="4">CPCC 204708</strain>
    </source>
</reference>
<dbReference type="PANTHER" id="PTHR31082:SF4">
    <property type="entry name" value="PHEROMONE-REGULATED MEMBRANE PROTEIN 10"/>
    <property type="match status" value="1"/>
</dbReference>
<keyword evidence="2" id="KW-0472">Membrane</keyword>
<feature type="domain" description="Threonine/serine exporter-like N-terminal" evidence="3">
    <location>
        <begin position="7"/>
        <end position="242"/>
    </location>
</feature>
<organism evidence="4 5">
    <name type="scientific">Solirubrobacter deserti</name>
    <dbReference type="NCBI Taxonomy" id="2282478"/>
    <lineage>
        <taxon>Bacteria</taxon>
        <taxon>Bacillati</taxon>
        <taxon>Actinomycetota</taxon>
        <taxon>Thermoleophilia</taxon>
        <taxon>Solirubrobacterales</taxon>
        <taxon>Solirubrobacteraceae</taxon>
        <taxon>Solirubrobacter</taxon>
    </lineage>
</organism>